<dbReference type="SFLD" id="SFLDS00003">
    <property type="entry name" value="Haloacid_Dehalogenase"/>
    <property type="match status" value="1"/>
</dbReference>
<comment type="caution">
    <text evidence="2">The sequence shown here is derived from an EMBL/GenBank/DDBJ whole genome shotgun (WGS) entry which is preliminary data.</text>
</comment>
<dbReference type="SUPFAM" id="SSF56784">
    <property type="entry name" value="HAD-like"/>
    <property type="match status" value="1"/>
</dbReference>
<keyword evidence="1" id="KW-0812">Transmembrane</keyword>
<sequence>MVYLRYYVPFPFLGLFLTIRSYIAGRARGILTLSNSPCSEITAPTSPFVFAQVVFDKDGTLGDCMPALRAWCSEMTKAVRRRCDDTDGISAAHADRIVSDFHSSIGWNSTSNDLLPSAPLSSRTWAEVVDISATGLRDSGLDGVDRDEVLRWHRDLGLVDAEDPPLIDDMAGLFEHIRRLGILISICTSDDRASTDACMTRWNVRHLVDFSICGDEVDARGGGKPSPGPLWELCRLAGGISPRECMVVGDTTSDAEMGQRSGAGFVVGVLTGSGTAEQLIRSGADIVLPDVGYLRYLFLPQFCLR</sequence>
<dbReference type="SFLD" id="SFLDG01129">
    <property type="entry name" value="C1.5:_HAD__Beta-PGM__Phosphata"/>
    <property type="match status" value="1"/>
</dbReference>
<keyword evidence="1" id="KW-0472">Membrane</keyword>
<feature type="transmembrane region" description="Helical" evidence="1">
    <location>
        <begin position="6"/>
        <end position="23"/>
    </location>
</feature>
<keyword evidence="3" id="KW-1185">Reference proteome</keyword>
<dbReference type="GO" id="GO:0003824">
    <property type="term" value="F:catalytic activity"/>
    <property type="evidence" value="ECO:0007669"/>
    <property type="project" value="UniProtKB-ARBA"/>
</dbReference>
<reference evidence="2 3" key="1">
    <citation type="submission" date="2024-10" db="EMBL/GenBank/DDBJ databases">
        <title>Updated reference genomes for cyclostephanoid diatoms.</title>
        <authorList>
            <person name="Roberts W.R."/>
            <person name="Alverson A.J."/>
        </authorList>
    </citation>
    <scope>NUCLEOTIDE SEQUENCE [LARGE SCALE GENOMIC DNA]</scope>
    <source>
        <strain evidence="2 3">AJA276-08</strain>
    </source>
</reference>
<name>A0ABD3Q8K6_9STRA</name>
<dbReference type="PANTHER" id="PTHR43434">
    <property type="entry name" value="PHOSPHOGLYCOLATE PHOSPHATASE"/>
    <property type="match status" value="1"/>
</dbReference>
<evidence type="ECO:0000313" key="2">
    <source>
        <dbReference type="EMBL" id="KAL3796184.1"/>
    </source>
</evidence>
<dbReference type="AlphaFoldDB" id="A0ABD3Q8K6"/>
<organism evidence="2 3">
    <name type="scientific">Stephanodiscus triporus</name>
    <dbReference type="NCBI Taxonomy" id="2934178"/>
    <lineage>
        <taxon>Eukaryota</taxon>
        <taxon>Sar</taxon>
        <taxon>Stramenopiles</taxon>
        <taxon>Ochrophyta</taxon>
        <taxon>Bacillariophyta</taxon>
        <taxon>Coscinodiscophyceae</taxon>
        <taxon>Thalassiosirophycidae</taxon>
        <taxon>Stephanodiscales</taxon>
        <taxon>Stephanodiscaceae</taxon>
        <taxon>Stephanodiscus</taxon>
    </lineage>
</organism>
<evidence type="ECO:0000256" key="1">
    <source>
        <dbReference type="SAM" id="Phobius"/>
    </source>
</evidence>
<dbReference type="InterPro" id="IPR050155">
    <property type="entry name" value="HAD-like_hydrolase_sf"/>
</dbReference>
<protein>
    <recommendedName>
        <fullName evidence="4">Phosphoglycolate phosphatase</fullName>
    </recommendedName>
</protein>
<evidence type="ECO:0008006" key="4">
    <source>
        <dbReference type="Google" id="ProtNLM"/>
    </source>
</evidence>
<dbReference type="Gene3D" id="3.40.50.1000">
    <property type="entry name" value="HAD superfamily/HAD-like"/>
    <property type="match status" value="1"/>
</dbReference>
<dbReference type="Pfam" id="PF00702">
    <property type="entry name" value="Hydrolase"/>
    <property type="match status" value="1"/>
</dbReference>
<accession>A0ABD3Q8K6</accession>
<keyword evidence="1" id="KW-1133">Transmembrane helix</keyword>
<gene>
    <name evidence="2" type="ORF">ACHAW5_011282</name>
</gene>
<dbReference type="Proteomes" id="UP001530315">
    <property type="component" value="Unassembled WGS sequence"/>
</dbReference>
<dbReference type="PANTHER" id="PTHR43434:SF22">
    <property type="entry name" value="PHOSPHOGLYCOLATE PHOSPHATASE"/>
    <property type="match status" value="1"/>
</dbReference>
<evidence type="ECO:0000313" key="3">
    <source>
        <dbReference type="Proteomes" id="UP001530315"/>
    </source>
</evidence>
<dbReference type="InterPro" id="IPR023214">
    <property type="entry name" value="HAD_sf"/>
</dbReference>
<dbReference type="InterPro" id="IPR036412">
    <property type="entry name" value="HAD-like_sf"/>
</dbReference>
<proteinExistence type="predicted"/>
<dbReference type="EMBL" id="JALLAZ020000392">
    <property type="protein sequence ID" value="KAL3796184.1"/>
    <property type="molecule type" value="Genomic_DNA"/>
</dbReference>